<dbReference type="GO" id="GO:0004222">
    <property type="term" value="F:metalloendopeptidase activity"/>
    <property type="evidence" value="ECO:0007669"/>
    <property type="project" value="TreeGrafter"/>
</dbReference>
<evidence type="ECO:0000256" key="1">
    <source>
        <dbReference type="ARBA" id="ARBA00022729"/>
    </source>
</evidence>
<dbReference type="InterPro" id="IPR036779">
    <property type="entry name" value="LysM_dom_sf"/>
</dbReference>
<dbReference type="InterPro" id="IPR011098">
    <property type="entry name" value="G5_dom"/>
</dbReference>
<dbReference type="Proteomes" id="UP000658225">
    <property type="component" value="Unassembled WGS sequence"/>
</dbReference>
<dbReference type="InterPro" id="IPR018392">
    <property type="entry name" value="LysM"/>
</dbReference>
<evidence type="ECO:0000313" key="5">
    <source>
        <dbReference type="EMBL" id="MBE1556500.1"/>
    </source>
</evidence>
<accession>A0A927REN6</accession>
<keyword evidence="2" id="KW-0812">Transmembrane</keyword>
<dbReference type="EMBL" id="JADBEL010000028">
    <property type="protein sequence ID" value="MBE1556500.1"/>
    <property type="molecule type" value="Genomic_DNA"/>
</dbReference>
<feature type="domain" description="G5" evidence="3">
    <location>
        <begin position="281"/>
        <end position="362"/>
    </location>
</feature>
<keyword evidence="5" id="KW-0378">Hydrolase</keyword>
<dbReference type="RefSeq" id="WP_192600141.1">
    <property type="nucleotide sequence ID" value="NZ_JADBEL010000028.1"/>
</dbReference>
<dbReference type="Pfam" id="PF07501">
    <property type="entry name" value="G5"/>
    <property type="match status" value="1"/>
</dbReference>
<dbReference type="SUPFAM" id="SSF54106">
    <property type="entry name" value="LysM domain"/>
    <property type="match status" value="1"/>
</dbReference>
<name>A0A927REN6_9BACL</name>
<dbReference type="Gene3D" id="3.10.350.10">
    <property type="entry name" value="LysM domain"/>
    <property type="match status" value="1"/>
</dbReference>
<dbReference type="SUPFAM" id="SSF51261">
    <property type="entry name" value="Duplicated hybrid motif"/>
    <property type="match status" value="1"/>
</dbReference>
<evidence type="ECO:0000259" key="3">
    <source>
        <dbReference type="PROSITE" id="PS51109"/>
    </source>
</evidence>
<organism evidence="5 6">
    <name type="scientific">Sporosarcina limicola</name>
    <dbReference type="NCBI Taxonomy" id="34101"/>
    <lineage>
        <taxon>Bacteria</taxon>
        <taxon>Bacillati</taxon>
        <taxon>Bacillota</taxon>
        <taxon>Bacilli</taxon>
        <taxon>Bacillales</taxon>
        <taxon>Caryophanaceae</taxon>
        <taxon>Sporosarcina</taxon>
    </lineage>
</organism>
<dbReference type="CDD" id="cd00118">
    <property type="entry name" value="LysM"/>
    <property type="match status" value="1"/>
</dbReference>
<dbReference type="InterPro" id="IPR011055">
    <property type="entry name" value="Dup_hybrid_motif"/>
</dbReference>
<evidence type="ECO:0000313" key="6">
    <source>
        <dbReference type="Proteomes" id="UP000658225"/>
    </source>
</evidence>
<dbReference type="Gene3D" id="2.20.230.10">
    <property type="entry name" value="Resuscitation-promoting factor rpfb"/>
    <property type="match status" value="1"/>
</dbReference>
<feature type="transmembrane region" description="Helical" evidence="2">
    <location>
        <begin position="28"/>
        <end position="45"/>
    </location>
</feature>
<sequence>MIYKKSEQGEKETTLSKLKQPLKQVQKVLVITLMLVGLGINVGFANEGENSGLLTVFHIYSEGKYIGILSDEAKLEKLKEQELQKAASEFENLPLTIGTDLSVVPERVFTAGTDDEIVLEKLHEMLTVEAEAVGITIDGKHEFYVSDMRAYDEVIRRLKLQSVHEMELSEFEARTVSSVPIPALKENETRIAKVVISGKVQAEIGKTAPEEVKSLEEALVLLNKGTLDEKKYVVQSGDVLGKIAVTYTMTTAKLLELNPSFTVESVLQLGDELNVTSVEPYVEVEVHYETMKKEMIKHKSITEEDSSLYKGEKKVIRQGSDGEKEVTELIRKQNGEVIGRSVSVEKVLVEAQDEVTVIGTKVMPSRGTGTFTWPADGGYVSSQRGVRWGRVHEGIDIAQPSSYTIKVADNGVVTDAGWHSTYGNRIVVTHNNGYETLYAHLSSIDVEVGQTVPQGTEIGIMGSTGRSTGTHLHFEVLKDGENINPLSVLR</sequence>
<dbReference type="SMART" id="SM01208">
    <property type="entry name" value="G5"/>
    <property type="match status" value="1"/>
</dbReference>
<gene>
    <name evidence="5" type="ORF">H4683_003625</name>
</gene>
<dbReference type="InterPro" id="IPR016047">
    <property type="entry name" value="M23ase_b-sheet_dom"/>
</dbReference>
<dbReference type="SMART" id="SM00257">
    <property type="entry name" value="LysM"/>
    <property type="match status" value="1"/>
</dbReference>
<dbReference type="Gene3D" id="2.70.70.10">
    <property type="entry name" value="Glucose Permease (Domain IIA)"/>
    <property type="match status" value="1"/>
</dbReference>
<proteinExistence type="predicted"/>
<feature type="domain" description="LysM" evidence="4">
    <location>
        <begin position="230"/>
        <end position="275"/>
    </location>
</feature>
<dbReference type="PANTHER" id="PTHR21666">
    <property type="entry name" value="PEPTIDASE-RELATED"/>
    <property type="match status" value="1"/>
</dbReference>
<reference evidence="5" key="1">
    <citation type="submission" date="2020-10" db="EMBL/GenBank/DDBJ databases">
        <title>Genomic Encyclopedia of Type Strains, Phase IV (KMG-IV): sequencing the most valuable type-strain genomes for metagenomic binning, comparative biology and taxonomic classification.</title>
        <authorList>
            <person name="Goeker M."/>
        </authorList>
    </citation>
    <scope>NUCLEOTIDE SEQUENCE</scope>
    <source>
        <strain evidence="5">DSM 13886</strain>
    </source>
</reference>
<dbReference type="CDD" id="cd12797">
    <property type="entry name" value="M23_peptidase"/>
    <property type="match status" value="1"/>
</dbReference>
<keyword evidence="6" id="KW-1185">Reference proteome</keyword>
<evidence type="ECO:0000256" key="2">
    <source>
        <dbReference type="SAM" id="Phobius"/>
    </source>
</evidence>
<comment type="caution">
    <text evidence="5">The sequence shown here is derived from an EMBL/GenBank/DDBJ whole genome shotgun (WGS) entry which is preliminary data.</text>
</comment>
<dbReference type="InterPro" id="IPR050570">
    <property type="entry name" value="Cell_wall_metabolism_enzyme"/>
</dbReference>
<dbReference type="PANTHER" id="PTHR21666:SF270">
    <property type="entry name" value="MUREIN HYDROLASE ACTIVATOR ENVC"/>
    <property type="match status" value="1"/>
</dbReference>
<dbReference type="Pfam" id="PF01476">
    <property type="entry name" value="LysM"/>
    <property type="match status" value="1"/>
</dbReference>
<protein>
    <submittedName>
        <fullName evidence="5">Murein DD-endopeptidase MepM/ murein hydrolase activator NlpD</fullName>
    </submittedName>
</protein>
<dbReference type="Pfam" id="PF01551">
    <property type="entry name" value="Peptidase_M23"/>
    <property type="match status" value="1"/>
</dbReference>
<keyword evidence="1" id="KW-0732">Signal</keyword>
<dbReference type="PROSITE" id="PS51782">
    <property type="entry name" value="LYSM"/>
    <property type="match status" value="1"/>
</dbReference>
<dbReference type="PROSITE" id="PS51109">
    <property type="entry name" value="G5"/>
    <property type="match status" value="1"/>
</dbReference>
<keyword evidence="2" id="KW-0472">Membrane</keyword>
<dbReference type="AlphaFoldDB" id="A0A927REN6"/>
<keyword evidence="2" id="KW-1133">Transmembrane helix</keyword>
<evidence type="ECO:0000259" key="4">
    <source>
        <dbReference type="PROSITE" id="PS51782"/>
    </source>
</evidence>